<dbReference type="GeneID" id="8248633"/>
<feature type="compositionally biased region" description="Basic residues" evidence="1">
    <location>
        <begin position="39"/>
        <end position="57"/>
    </location>
</feature>
<organism evidence="3 4">
    <name type="scientific">Micromonas commoda (strain RCC299 / NOUM17 / CCMP2709)</name>
    <name type="common">Picoplanktonic green alga</name>
    <dbReference type="NCBI Taxonomy" id="296587"/>
    <lineage>
        <taxon>Eukaryota</taxon>
        <taxon>Viridiplantae</taxon>
        <taxon>Chlorophyta</taxon>
        <taxon>Mamiellophyceae</taxon>
        <taxon>Mamiellales</taxon>
        <taxon>Mamiellaceae</taxon>
        <taxon>Micromonas</taxon>
    </lineage>
</organism>
<reference evidence="3 4" key="1">
    <citation type="journal article" date="2009" name="Science">
        <title>Green evolution and dynamic adaptations revealed by genomes of the marine picoeukaryotes Micromonas.</title>
        <authorList>
            <person name="Worden A.Z."/>
            <person name="Lee J.H."/>
            <person name="Mock T."/>
            <person name="Rouze P."/>
            <person name="Simmons M.P."/>
            <person name="Aerts A.L."/>
            <person name="Allen A.E."/>
            <person name="Cuvelier M.L."/>
            <person name="Derelle E."/>
            <person name="Everett M.V."/>
            <person name="Foulon E."/>
            <person name="Grimwood J."/>
            <person name="Gundlach H."/>
            <person name="Henrissat B."/>
            <person name="Napoli C."/>
            <person name="McDonald S.M."/>
            <person name="Parker M.S."/>
            <person name="Rombauts S."/>
            <person name="Salamov A."/>
            <person name="Von Dassow P."/>
            <person name="Badger J.H."/>
            <person name="Coutinho P.M."/>
            <person name="Demir E."/>
            <person name="Dubchak I."/>
            <person name="Gentemann C."/>
            <person name="Eikrem W."/>
            <person name="Gready J.E."/>
            <person name="John U."/>
            <person name="Lanier W."/>
            <person name="Lindquist E.A."/>
            <person name="Lucas S."/>
            <person name="Mayer K.F."/>
            <person name="Moreau H."/>
            <person name="Not F."/>
            <person name="Otillar R."/>
            <person name="Panaud O."/>
            <person name="Pangilinan J."/>
            <person name="Paulsen I."/>
            <person name="Piegu B."/>
            <person name="Poliakov A."/>
            <person name="Robbens S."/>
            <person name="Schmutz J."/>
            <person name="Toulza E."/>
            <person name="Wyss T."/>
            <person name="Zelensky A."/>
            <person name="Zhou K."/>
            <person name="Armbrust E.V."/>
            <person name="Bhattacharya D."/>
            <person name="Goodenough U.W."/>
            <person name="Van de Peer Y."/>
            <person name="Grigoriev I.V."/>
        </authorList>
    </citation>
    <scope>NUCLEOTIDE SEQUENCE [LARGE SCALE GENOMIC DNA]</scope>
    <source>
        <strain evidence="4">RCC299 / NOUM17</strain>
    </source>
</reference>
<proteinExistence type="predicted"/>
<feature type="chain" id="PRO_5002906936" description="Pherophorin domain-containing protein" evidence="2">
    <location>
        <begin position="24"/>
        <end position="215"/>
    </location>
</feature>
<feature type="region of interest" description="Disordered" evidence="1">
    <location>
        <begin position="30"/>
        <end position="59"/>
    </location>
</feature>
<dbReference type="OMA" id="NHEYGRY"/>
<evidence type="ECO:0008006" key="5">
    <source>
        <dbReference type="Google" id="ProtNLM"/>
    </source>
</evidence>
<dbReference type="InParanoid" id="C1EG50"/>
<evidence type="ECO:0000313" key="4">
    <source>
        <dbReference type="Proteomes" id="UP000002009"/>
    </source>
</evidence>
<feature type="signal peptide" evidence="2">
    <location>
        <begin position="1"/>
        <end position="23"/>
    </location>
</feature>
<dbReference type="EMBL" id="CP001331">
    <property type="protein sequence ID" value="ACO66715.1"/>
    <property type="molecule type" value="Genomic_DNA"/>
</dbReference>
<dbReference type="KEGG" id="mis:MICPUN_63512"/>
<keyword evidence="4" id="KW-1185">Reference proteome</keyword>
<name>C1EG50_MICCC</name>
<evidence type="ECO:0000313" key="3">
    <source>
        <dbReference type="EMBL" id="ACO66715.1"/>
    </source>
</evidence>
<sequence length="215" mass="23333">MRLHFAALLALVASLAFFGVAQAQDAVPAARPTPEASRGLHHKNGGHAHGGHAHGGHNKHDKDACVGALISSYGVISGNECGGTGKRAKKCCGGYMCKEEYGEVSVKTSKYLITSTKAPYRYSDALDNSCCLPEEKFDITELLCDGELEVFYGKKYCKETELVIKNFDSYSTLDNLACLCCEGKLELETKYKYNHEYGRYLCNSEGDKNGCCGGC</sequence>
<gene>
    <name evidence="3" type="ORF">MICPUN_63512</name>
</gene>
<dbReference type="AlphaFoldDB" id="C1EG50"/>
<protein>
    <recommendedName>
        <fullName evidence="5">Pherophorin domain-containing protein</fullName>
    </recommendedName>
</protein>
<evidence type="ECO:0000256" key="2">
    <source>
        <dbReference type="SAM" id="SignalP"/>
    </source>
</evidence>
<dbReference type="Proteomes" id="UP000002009">
    <property type="component" value="Chromosome 13"/>
</dbReference>
<evidence type="ECO:0000256" key="1">
    <source>
        <dbReference type="SAM" id="MobiDB-lite"/>
    </source>
</evidence>
<accession>C1EG50</accession>
<dbReference type="RefSeq" id="XP_002505457.1">
    <property type="nucleotide sequence ID" value="XM_002505411.1"/>
</dbReference>
<keyword evidence="2" id="KW-0732">Signal</keyword>